<evidence type="ECO:0000313" key="1">
    <source>
        <dbReference type="EMBL" id="KHJ32432.1"/>
    </source>
</evidence>
<dbReference type="Proteomes" id="UP000030854">
    <property type="component" value="Unassembled WGS sequence"/>
</dbReference>
<reference evidence="1 2" key="1">
    <citation type="journal article" date="2014" name="BMC Genomics">
        <title>Adaptive genomic structural variation in the grape powdery mildew pathogen, Erysiphe necator.</title>
        <authorList>
            <person name="Jones L."/>
            <person name="Riaz S."/>
            <person name="Morales-Cruz A."/>
            <person name="Amrine K.C."/>
            <person name="McGuire B."/>
            <person name="Gubler W.D."/>
            <person name="Walker M.A."/>
            <person name="Cantu D."/>
        </authorList>
    </citation>
    <scope>NUCLEOTIDE SEQUENCE [LARGE SCALE GENOMIC DNA]</scope>
    <source>
        <strain evidence="2">c</strain>
    </source>
</reference>
<evidence type="ECO:0000313" key="2">
    <source>
        <dbReference type="Proteomes" id="UP000030854"/>
    </source>
</evidence>
<protein>
    <submittedName>
        <fullName evidence="1">Uncharacterized protein</fullName>
    </submittedName>
</protein>
<keyword evidence="2" id="KW-1185">Reference proteome</keyword>
<name>A0A0B1P1D6_UNCNE</name>
<gene>
    <name evidence="1" type="ORF">EV44_g3229</name>
</gene>
<sequence length="104" mass="11904">MCKALTEKFIMEITAMISAPEAENLDVKKNVENLHLGLHSTFMARNGKFIQNFNLSRSSIDSSPSQVQQTEGIKNRLCLPTRLPVSKNLKNFLQRLRLQLLEKF</sequence>
<dbReference type="HOGENOM" id="CLU_2252051_0_0_1"/>
<comment type="caution">
    <text evidence="1">The sequence shown here is derived from an EMBL/GenBank/DDBJ whole genome shotgun (WGS) entry which is preliminary data.</text>
</comment>
<accession>A0A0B1P1D6</accession>
<dbReference type="EMBL" id="JNVN01002086">
    <property type="protein sequence ID" value="KHJ32432.1"/>
    <property type="molecule type" value="Genomic_DNA"/>
</dbReference>
<proteinExistence type="predicted"/>
<dbReference type="AlphaFoldDB" id="A0A0B1P1D6"/>
<organism evidence="1 2">
    <name type="scientific">Uncinula necator</name>
    <name type="common">Grape powdery mildew</name>
    <dbReference type="NCBI Taxonomy" id="52586"/>
    <lineage>
        <taxon>Eukaryota</taxon>
        <taxon>Fungi</taxon>
        <taxon>Dikarya</taxon>
        <taxon>Ascomycota</taxon>
        <taxon>Pezizomycotina</taxon>
        <taxon>Leotiomycetes</taxon>
        <taxon>Erysiphales</taxon>
        <taxon>Erysiphaceae</taxon>
        <taxon>Erysiphe</taxon>
    </lineage>
</organism>